<keyword evidence="6 8" id="KW-0012">Acyltransferase</keyword>
<comment type="caution">
    <text evidence="8">The sequence shown here is derived from an EMBL/GenBank/DDBJ whole genome shotgun (WGS) entry which is preliminary data.</text>
</comment>
<name>A0A9D1T346_9BACT</name>
<keyword evidence="3" id="KW-0997">Cell inner membrane</keyword>
<dbReference type="PANTHER" id="PTHR30606:SF10">
    <property type="entry name" value="PHOSPHATIDYLINOSITOL MANNOSIDE ACYLTRANSFERASE"/>
    <property type="match status" value="1"/>
</dbReference>
<dbReference type="GO" id="GO:0016746">
    <property type="term" value="F:acyltransferase activity"/>
    <property type="evidence" value="ECO:0007669"/>
    <property type="project" value="UniProtKB-KW"/>
</dbReference>
<keyword evidence="2" id="KW-1003">Cell membrane</keyword>
<evidence type="ECO:0000313" key="8">
    <source>
        <dbReference type="EMBL" id="HIV09656.1"/>
    </source>
</evidence>
<dbReference type="CDD" id="cd07984">
    <property type="entry name" value="LPLAT_LABLAT-like"/>
    <property type="match status" value="1"/>
</dbReference>
<evidence type="ECO:0000256" key="5">
    <source>
        <dbReference type="ARBA" id="ARBA00023136"/>
    </source>
</evidence>
<evidence type="ECO:0000256" key="3">
    <source>
        <dbReference type="ARBA" id="ARBA00022519"/>
    </source>
</evidence>
<dbReference type="GO" id="GO:0005886">
    <property type="term" value="C:plasma membrane"/>
    <property type="evidence" value="ECO:0007669"/>
    <property type="project" value="UniProtKB-SubCell"/>
</dbReference>
<evidence type="ECO:0000256" key="6">
    <source>
        <dbReference type="ARBA" id="ARBA00023315"/>
    </source>
</evidence>
<keyword evidence="5 7" id="KW-0472">Membrane</keyword>
<dbReference type="Pfam" id="PF03279">
    <property type="entry name" value="Lip_A_acyltrans"/>
    <property type="match status" value="1"/>
</dbReference>
<reference evidence="8" key="1">
    <citation type="submission" date="2020-10" db="EMBL/GenBank/DDBJ databases">
        <authorList>
            <person name="Gilroy R."/>
        </authorList>
    </citation>
    <scope>NUCLEOTIDE SEQUENCE</scope>
    <source>
        <strain evidence="8">35461</strain>
    </source>
</reference>
<accession>A0A9D1T346</accession>
<evidence type="ECO:0000256" key="2">
    <source>
        <dbReference type="ARBA" id="ARBA00022475"/>
    </source>
</evidence>
<dbReference type="GO" id="GO:0009247">
    <property type="term" value="P:glycolipid biosynthetic process"/>
    <property type="evidence" value="ECO:0007669"/>
    <property type="project" value="UniProtKB-ARBA"/>
</dbReference>
<proteinExistence type="predicted"/>
<evidence type="ECO:0000256" key="7">
    <source>
        <dbReference type="SAM" id="Phobius"/>
    </source>
</evidence>
<dbReference type="AlphaFoldDB" id="A0A9D1T346"/>
<reference evidence="8" key="2">
    <citation type="journal article" date="2021" name="PeerJ">
        <title>Extensive microbial diversity within the chicken gut microbiome revealed by metagenomics and culture.</title>
        <authorList>
            <person name="Gilroy R."/>
            <person name="Ravi A."/>
            <person name="Getino M."/>
            <person name="Pursley I."/>
            <person name="Horton D.L."/>
            <person name="Alikhan N.F."/>
            <person name="Baker D."/>
            <person name="Gharbi K."/>
            <person name="Hall N."/>
            <person name="Watson M."/>
            <person name="Adriaenssens E.M."/>
            <person name="Foster-Nyarko E."/>
            <person name="Jarju S."/>
            <person name="Secka A."/>
            <person name="Antonio M."/>
            <person name="Oren A."/>
            <person name="Chaudhuri R.R."/>
            <person name="La Ragione R."/>
            <person name="Hildebrand F."/>
            <person name="Pallen M.J."/>
        </authorList>
    </citation>
    <scope>NUCLEOTIDE SEQUENCE</scope>
    <source>
        <strain evidence="8">35461</strain>
    </source>
</reference>
<sequence>MKARSSLRNWTEYVAFRAIQMLVAAFPIRWVGGALHGILRFIFRVWWPLRDETTARVREVFGADTPVERVRVIARTSVWNMVMNFVELFHARRMNLDYLRAHLEGTDAAKEKLQGIIDRYGGAVIALPHMGNWDLAGVACARFGFSLMAVGRPQNNPLFERWYRGARLNFQTVDRKHPSSFVRVAHHLKDGGLFAILPDVRHNKPAIPVTVFGKPDVQLGKGVSKFARMANVPVVPFMMERLNADHHRLHLGDPILPDLDADADADAVRITQRVWDLFEARIREQPEQWFWFNRRWILTPLYTQTRHKHGS</sequence>
<comment type="subcellular location">
    <subcellularLocation>
        <location evidence="1">Cell inner membrane</location>
    </subcellularLocation>
</comment>
<organism evidence="8 9">
    <name type="scientific">Candidatus Spyradenecus faecavium</name>
    <dbReference type="NCBI Taxonomy" id="2840947"/>
    <lineage>
        <taxon>Bacteria</taxon>
        <taxon>Pseudomonadati</taxon>
        <taxon>Lentisphaerota</taxon>
        <taxon>Lentisphaeria</taxon>
        <taxon>Lentisphaerales</taxon>
        <taxon>Lentisphaeraceae</taxon>
        <taxon>Lentisphaeraceae incertae sedis</taxon>
        <taxon>Candidatus Spyradenecus</taxon>
    </lineage>
</organism>
<protein>
    <submittedName>
        <fullName evidence="8">Lysophospholipid acyltransferase family protein</fullName>
    </submittedName>
</protein>
<keyword evidence="4" id="KW-0808">Transferase</keyword>
<evidence type="ECO:0000256" key="1">
    <source>
        <dbReference type="ARBA" id="ARBA00004533"/>
    </source>
</evidence>
<keyword evidence="7" id="KW-1133">Transmembrane helix</keyword>
<evidence type="ECO:0000313" key="9">
    <source>
        <dbReference type="Proteomes" id="UP000886845"/>
    </source>
</evidence>
<dbReference type="Proteomes" id="UP000886845">
    <property type="component" value="Unassembled WGS sequence"/>
</dbReference>
<dbReference type="EMBL" id="DVOR01000195">
    <property type="protein sequence ID" value="HIV09656.1"/>
    <property type="molecule type" value="Genomic_DNA"/>
</dbReference>
<feature type="transmembrane region" description="Helical" evidence="7">
    <location>
        <begin position="21"/>
        <end position="47"/>
    </location>
</feature>
<dbReference type="InterPro" id="IPR004960">
    <property type="entry name" value="LipA_acyltrans"/>
</dbReference>
<keyword evidence="7" id="KW-0812">Transmembrane</keyword>
<dbReference type="PANTHER" id="PTHR30606">
    <property type="entry name" value="LIPID A BIOSYNTHESIS LAUROYL ACYLTRANSFERASE"/>
    <property type="match status" value="1"/>
</dbReference>
<gene>
    <name evidence="8" type="ORF">IAC79_06055</name>
</gene>
<evidence type="ECO:0000256" key="4">
    <source>
        <dbReference type="ARBA" id="ARBA00022679"/>
    </source>
</evidence>